<dbReference type="InterPro" id="IPR051450">
    <property type="entry name" value="Gfo/Idh/MocA_Oxidoreductases"/>
</dbReference>
<dbReference type="GO" id="GO:0000166">
    <property type="term" value="F:nucleotide binding"/>
    <property type="evidence" value="ECO:0007669"/>
    <property type="project" value="InterPro"/>
</dbReference>
<name>X1SNH5_9ZZZZ</name>
<evidence type="ECO:0000313" key="2">
    <source>
        <dbReference type="EMBL" id="GAI94617.1"/>
    </source>
</evidence>
<reference evidence="2" key="1">
    <citation type="journal article" date="2014" name="Front. Microbiol.">
        <title>High frequency of phylogenetically diverse reductive dehalogenase-homologous genes in deep subseafloor sedimentary metagenomes.</title>
        <authorList>
            <person name="Kawai M."/>
            <person name="Futagami T."/>
            <person name="Toyoda A."/>
            <person name="Takaki Y."/>
            <person name="Nishi S."/>
            <person name="Hori S."/>
            <person name="Arai W."/>
            <person name="Tsubouchi T."/>
            <person name="Morono Y."/>
            <person name="Uchiyama I."/>
            <person name="Ito T."/>
            <person name="Fujiyama A."/>
            <person name="Inagaki F."/>
            <person name="Takami H."/>
        </authorList>
    </citation>
    <scope>NUCLEOTIDE SEQUENCE</scope>
    <source>
        <strain evidence="2">Expedition CK06-06</strain>
    </source>
</reference>
<evidence type="ECO:0000259" key="1">
    <source>
        <dbReference type="Pfam" id="PF01408"/>
    </source>
</evidence>
<dbReference type="Gene3D" id="3.40.50.720">
    <property type="entry name" value="NAD(P)-binding Rossmann-like Domain"/>
    <property type="match status" value="1"/>
</dbReference>
<dbReference type="AlphaFoldDB" id="X1SNH5"/>
<protein>
    <recommendedName>
        <fullName evidence="1">Gfo/Idh/MocA-like oxidoreductase N-terminal domain-containing protein</fullName>
    </recommendedName>
</protein>
<organism evidence="2">
    <name type="scientific">marine sediment metagenome</name>
    <dbReference type="NCBI Taxonomy" id="412755"/>
    <lineage>
        <taxon>unclassified sequences</taxon>
        <taxon>metagenomes</taxon>
        <taxon>ecological metagenomes</taxon>
    </lineage>
</organism>
<dbReference type="InterPro" id="IPR036291">
    <property type="entry name" value="NAD(P)-bd_dom_sf"/>
</dbReference>
<dbReference type="PANTHER" id="PTHR43377">
    <property type="entry name" value="BILIVERDIN REDUCTASE A"/>
    <property type="match status" value="1"/>
</dbReference>
<feature type="domain" description="Gfo/Idh/MocA-like oxidoreductase N-terminal" evidence="1">
    <location>
        <begin position="3"/>
        <end position="103"/>
    </location>
</feature>
<sequence>MTRVGVVGLGMMGQHHARVYSQLGCELVGVADANIERAREIGERYGTRYYSDYTELIPQVDAVSVAVPTTLHRQIATDFIKHGIHCLVEKPIASNLEEGKEMTCPHKGYHLLS</sequence>
<dbReference type="SUPFAM" id="SSF51735">
    <property type="entry name" value="NAD(P)-binding Rossmann-fold domains"/>
    <property type="match status" value="1"/>
</dbReference>
<dbReference type="Pfam" id="PF01408">
    <property type="entry name" value="GFO_IDH_MocA"/>
    <property type="match status" value="1"/>
</dbReference>
<gene>
    <name evidence="2" type="ORF">S12H4_36865</name>
</gene>
<comment type="caution">
    <text evidence="2">The sequence shown here is derived from an EMBL/GenBank/DDBJ whole genome shotgun (WGS) entry which is preliminary data.</text>
</comment>
<dbReference type="InterPro" id="IPR000683">
    <property type="entry name" value="Gfo/Idh/MocA-like_OxRdtase_N"/>
</dbReference>
<proteinExistence type="predicted"/>
<dbReference type="PANTHER" id="PTHR43377:SF1">
    <property type="entry name" value="BILIVERDIN REDUCTASE A"/>
    <property type="match status" value="1"/>
</dbReference>
<accession>X1SNH5</accession>
<dbReference type="EMBL" id="BARW01022014">
    <property type="protein sequence ID" value="GAI94617.1"/>
    <property type="molecule type" value="Genomic_DNA"/>
</dbReference>